<dbReference type="AlphaFoldDB" id="A0A1G6U9K9"/>
<feature type="domain" description="ChrB C-terminal" evidence="1">
    <location>
        <begin position="3"/>
        <end position="23"/>
    </location>
</feature>
<protein>
    <submittedName>
        <fullName evidence="2">Chromate resistance exported protein</fullName>
    </submittedName>
</protein>
<sequence length="41" mass="5035">MKWITREKLKVDRIACPWLIKWFSEAFEALMKKHSGKHYDL</sequence>
<dbReference type="STRING" id="1391627.SAMN05216464_101577"/>
<gene>
    <name evidence="2" type="ORF">SAMN05216464_101577</name>
</gene>
<dbReference type="RefSeq" id="WP_091143929.1">
    <property type="nucleotide sequence ID" value="NZ_FNAI01000001.1"/>
</dbReference>
<dbReference type="Proteomes" id="UP000199072">
    <property type="component" value="Unassembled WGS sequence"/>
</dbReference>
<organism evidence="2 3">
    <name type="scientific">Mucilaginibacter pineti</name>
    <dbReference type="NCBI Taxonomy" id="1391627"/>
    <lineage>
        <taxon>Bacteria</taxon>
        <taxon>Pseudomonadati</taxon>
        <taxon>Bacteroidota</taxon>
        <taxon>Sphingobacteriia</taxon>
        <taxon>Sphingobacteriales</taxon>
        <taxon>Sphingobacteriaceae</taxon>
        <taxon>Mucilaginibacter</taxon>
    </lineage>
</organism>
<evidence type="ECO:0000259" key="1">
    <source>
        <dbReference type="Pfam" id="PF09828"/>
    </source>
</evidence>
<evidence type="ECO:0000313" key="3">
    <source>
        <dbReference type="Proteomes" id="UP000199072"/>
    </source>
</evidence>
<dbReference type="Pfam" id="PF09828">
    <property type="entry name" value="ChrB_C"/>
    <property type="match status" value="1"/>
</dbReference>
<proteinExistence type="predicted"/>
<reference evidence="2 3" key="1">
    <citation type="submission" date="2016-10" db="EMBL/GenBank/DDBJ databases">
        <authorList>
            <person name="de Groot N.N."/>
        </authorList>
    </citation>
    <scope>NUCLEOTIDE SEQUENCE [LARGE SCALE GENOMIC DNA]</scope>
    <source>
        <strain evidence="2 3">47C3B</strain>
    </source>
</reference>
<name>A0A1G6U9K9_9SPHI</name>
<dbReference type="InterPro" id="IPR018634">
    <property type="entry name" value="ChrB_C"/>
</dbReference>
<dbReference type="EMBL" id="FNAI01000001">
    <property type="protein sequence ID" value="SDD37979.1"/>
    <property type="molecule type" value="Genomic_DNA"/>
</dbReference>
<evidence type="ECO:0000313" key="2">
    <source>
        <dbReference type="EMBL" id="SDD37979.1"/>
    </source>
</evidence>
<accession>A0A1G6U9K9</accession>
<keyword evidence="3" id="KW-1185">Reference proteome</keyword>